<comment type="caution">
    <text evidence="3">The sequence shown here is derived from an EMBL/GenBank/DDBJ whole genome shotgun (WGS) entry which is preliminary data.</text>
</comment>
<dbReference type="InterPro" id="IPR000794">
    <property type="entry name" value="Beta-ketoacyl_synthase"/>
</dbReference>
<dbReference type="InterPro" id="IPR016039">
    <property type="entry name" value="Thiolase-like"/>
</dbReference>
<evidence type="ECO:0000313" key="3">
    <source>
        <dbReference type="EMBL" id="MBH5335529.1"/>
    </source>
</evidence>
<organism evidence="3 4">
    <name type="scientific">Streptomyces pactum</name>
    <dbReference type="NCBI Taxonomy" id="68249"/>
    <lineage>
        <taxon>Bacteria</taxon>
        <taxon>Bacillati</taxon>
        <taxon>Actinomycetota</taxon>
        <taxon>Actinomycetes</taxon>
        <taxon>Kitasatosporales</taxon>
        <taxon>Streptomycetaceae</taxon>
        <taxon>Streptomyces</taxon>
    </lineage>
</organism>
<sequence length="367" mass="36853">MSSSTAPTITAWAAVSPFGIGRKVFRDGLLADAPAAPGEPAGPDAGAFTVPGFDAREVLGKKGTRSMDRVTALAAATVGELLRTTPGLADEAGPHPRRAIVLGTTTGSAQSMMDFTRSSLTEARPYLVDPARFPNTVMNCAAGACAIRYQLKGPNATIGGGRAAGLHALNYARRLHRTGRAGSVLCGGAEEYTAARAWLQHHARPDGDERAVLGEGCAMVFIEPAGAGGDERPGLAEVLAVEFGVHDDQAGPAEVLAGCVRRALEAADAAPDQVWAVAPGGAAGPLGEGERAGLAQALGGAAPRRVTCAPLIGDTSAAAASFQLVSLLALAESDPAAAGRLALVTAVDPGGTVGCAVLRMLGTGPAA</sequence>
<protein>
    <submittedName>
        <fullName evidence="3">3-oxoacyl-ACP synthase</fullName>
    </submittedName>
</protein>
<evidence type="ECO:0000259" key="2">
    <source>
        <dbReference type="Pfam" id="PF00109"/>
    </source>
</evidence>
<dbReference type="RefSeq" id="WP_197989068.1">
    <property type="nucleotide sequence ID" value="NZ_JACYXC010000001.1"/>
</dbReference>
<proteinExistence type="predicted"/>
<dbReference type="EMBL" id="JACYXC010000001">
    <property type="protein sequence ID" value="MBH5335529.1"/>
    <property type="molecule type" value="Genomic_DNA"/>
</dbReference>
<name>A0ABS0NK03_9ACTN</name>
<dbReference type="Gene3D" id="3.40.47.10">
    <property type="match status" value="2"/>
</dbReference>
<dbReference type="InterPro" id="IPR014030">
    <property type="entry name" value="Ketoacyl_synth_N"/>
</dbReference>
<keyword evidence="4" id="KW-1185">Reference proteome</keyword>
<reference evidence="3 4" key="1">
    <citation type="submission" date="2020-09" db="EMBL/GenBank/DDBJ databases">
        <title>Biosynthesis of the nuclear factor of activated T cells inhibitor NFAT-133 and its congeners in Streptomyces pactum.</title>
        <authorList>
            <person name="Zhou W."/>
            <person name="Posri P."/>
            <person name="Abugrain M.E."/>
            <person name="Weisberg A.J."/>
            <person name="Chang J.H."/>
            <person name="Mahmud T."/>
        </authorList>
    </citation>
    <scope>NUCLEOTIDE SEQUENCE [LARGE SCALE GENOMIC DNA]</scope>
    <source>
        <strain evidence="3 4">ATCC 27456</strain>
    </source>
</reference>
<keyword evidence="1" id="KW-0808">Transferase</keyword>
<feature type="domain" description="Beta-ketoacyl synthase-like N-terminal" evidence="2">
    <location>
        <begin position="61"/>
        <end position="224"/>
    </location>
</feature>
<dbReference type="PANTHER" id="PTHR11712:SF336">
    <property type="entry name" value="3-OXOACYL-[ACYL-CARRIER-PROTEIN] SYNTHASE, MITOCHONDRIAL"/>
    <property type="match status" value="1"/>
</dbReference>
<evidence type="ECO:0000313" key="4">
    <source>
        <dbReference type="Proteomes" id="UP000807371"/>
    </source>
</evidence>
<dbReference type="Pfam" id="PF00109">
    <property type="entry name" value="ketoacyl-synt"/>
    <property type="match status" value="1"/>
</dbReference>
<dbReference type="SUPFAM" id="SSF53901">
    <property type="entry name" value="Thiolase-like"/>
    <property type="match status" value="2"/>
</dbReference>
<accession>A0ABS0NK03</accession>
<gene>
    <name evidence="3" type="ORF">IHE55_12255</name>
</gene>
<evidence type="ECO:0000256" key="1">
    <source>
        <dbReference type="ARBA" id="ARBA00022679"/>
    </source>
</evidence>
<dbReference type="PANTHER" id="PTHR11712">
    <property type="entry name" value="POLYKETIDE SYNTHASE-RELATED"/>
    <property type="match status" value="1"/>
</dbReference>
<dbReference type="Proteomes" id="UP000807371">
    <property type="component" value="Unassembled WGS sequence"/>
</dbReference>